<reference evidence="3 4" key="1">
    <citation type="submission" date="2020-04" db="EMBL/GenBank/DDBJ databases">
        <title>Complete genome sequence of Spiroplasma platyhelix ATCC 51748, an insect isolate.</title>
        <authorList>
            <person name="Green E.A."/>
            <person name="Klassen J.L."/>
        </authorList>
    </citation>
    <scope>NUCLEOTIDE SEQUENCE [LARGE SCALE GENOMIC DNA]</scope>
    <source>
        <strain evidence="3 4">PALS-1</strain>
    </source>
</reference>
<dbReference type="Gene3D" id="2.60.120.1250">
    <property type="entry name" value="Peptidase M60, enhancin-like domain 1"/>
    <property type="match status" value="1"/>
</dbReference>
<evidence type="ECO:0000256" key="1">
    <source>
        <dbReference type="SAM" id="SignalP"/>
    </source>
</evidence>
<accession>A0A846TZH7</accession>
<dbReference type="Proteomes" id="UP000584587">
    <property type="component" value="Unassembled WGS sequence"/>
</dbReference>
<dbReference type="PROSITE" id="PS51257">
    <property type="entry name" value="PROKAR_LIPOPROTEIN"/>
    <property type="match status" value="1"/>
</dbReference>
<protein>
    <recommendedName>
        <fullName evidence="2">Peptidase M60 domain-containing protein</fullName>
    </recommendedName>
</protein>
<dbReference type="Gene3D" id="3.40.390.80">
    <property type="entry name" value="Peptidase M60, enhancin-like domain 2"/>
    <property type="match status" value="1"/>
</dbReference>
<evidence type="ECO:0000313" key="3">
    <source>
        <dbReference type="EMBL" id="NKE38184.1"/>
    </source>
</evidence>
<dbReference type="InterPro" id="IPR031161">
    <property type="entry name" value="Peptidase_M60_dom"/>
</dbReference>
<comment type="caution">
    <text evidence="3">The sequence shown here is derived from an EMBL/GenBank/DDBJ whole genome shotgun (WGS) entry which is preliminary data.</text>
</comment>
<keyword evidence="4" id="KW-1185">Reference proteome</keyword>
<evidence type="ECO:0000313" key="4">
    <source>
        <dbReference type="Proteomes" id="UP000584587"/>
    </source>
</evidence>
<organism evidence="3 4">
    <name type="scientific">Spiroplasma platyhelix PALS-1</name>
    <dbReference type="NCBI Taxonomy" id="1276218"/>
    <lineage>
        <taxon>Bacteria</taxon>
        <taxon>Bacillati</taxon>
        <taxon>Mycoplasmatota</taxon>
        <taxon>Mollicutes</taxon>
        <taxon>Entomoplasmatales</taxon>
        <taxon>Spiroplasmataceae</taxon>
        <taxon>Spiroplasma</taxon>
    </lineage>
</organism>
<dbReference type="AlphaFoldDB" id="A0A846TZH7"/>
<feature type="chain" id="PRO_5032612693" description="Peptidase M60 domain-containing protein" evidence="1">
    <location>
        <begin position="24"/>
        <end position="251"/>
    </location>
</feature>
<evidence type="ECO:0000259" key="2">
    <source>
        <dbReference type="PROSITE" id="PS51723"/>
    </source>
</evidence>
<dbReference type="EMBL" id="JAAVVK010000001">
    <property type="protein sequence ID" value="NKE38184.1"/>
    <property type="molecule type" value="Genomic_DNA"/>
</dbReference>
<feature type="domain" description="Peptidase M60" evidence="2">
    <location>
        <begin position="73"/>
        <end position="251"/>
    </location>
</feature>
<sequence>MKKLLATIGLVTLSVPTSLSVVACGNKEVPSEIDNPENVKVNQLNQDITNQFNDYASIEKNILASENRSLQHSFLRPTGYFLEKDKEYQIQINKNADSNDLLYLAIGQYGDYKNLNDGKNVGFESYQIVGENLTVTPKISGMLYLKDYRFTNSVSIVSISKNEPIKVPTFIIDESNQTDFFNQILETNSPFVEVVGNHVFGTFQTEMFKKDVINAKDVNISNTVESWDQIWKYSSELYGLNEKYSGVAKKV</sequence>
<keyword evidence="1" id="KW-0732">Signal</keyword>
<proteinExistence type="predicted"/>
<feature type="signal peptide" evidence="1">
    <location>
        <begin position="1"/>
        <end position="23"/>
    </location>
</feature>
<dbReference type="RefSeq" id="WP_168104662.1">
    <property type="nucleotide sequence ID" value="NZ_CP051215.1"/>
</dbReference>
<gene>
    <name evidence="3" type="ORF">HER12_00220</name>
</gene>
<name>A0A846TZH7_9MOLU</name>
<dbReference type="PROSITE" id="PS51723">
    <property type="entry name" value="PEPTIDASE_M60"/>
    <property type="match status" value="1"/>
</dbReference>